<dbReference type="InterPro" id="IPR035897">
    <property type="entry name" value="Toll_tir_struct_dom_sf"/>
</dbReference>
<keyword evidence="2" id="KW-0675">Receptor</keyword>
<evidence type="ECO:0000313" key="2">
    <source>
        <dbReference type="EMBL" id="MXY32682.1"/>
    </source>
</evidence>
<sequence length="341" mass="38268">MKVFISWSGIRSRALANALKEWVPLIVQNAKPWVSDKDIAAGDRWAQAIAGELESSNFGMLCITPENLTSEWILFEAGALSKAMQDAKVIPLLFGLELSDLSGPLSQFQALKVDEQGMLAALKTVNDISDAKTDEATIEALVPALWPRLQEELERIPDKEDSGKHIRPQREVLEDLVSQVRGLGARMRDPDRVTEAGHRTRNRRLREFHPLMIEELVMTLEEIQESDKALLLIAGLVRDMAPWLSEVLVEGYRDLRTATPREMPNIARRLVQVVRLSMRTPMAERMLYDGAGAHMLINELPRLVERVLRGQVGARSIVGRETGRLKSKKANALAHKEHGNK</sequence>
<dbReference type="EMBL" id="VXRY01000044">
    <property type="protein sequence ID" value="MXY32682.1"/>
    <property type="molecule type" value="Genomic_DNA"/>
</dbReference>
<name>A0A6B0XYE5_9RHOB</name>
<dbReference type="Pfam" id="PF13676">
    <property type="entry name" value="TIR_2"/>
    <property type="match status" value="1"/>
</dbReference>
<feature type="domain" description="TIR" evidence="1">
    <location>
        <begin position="1"/>
        <end position="153"/>
    </location>
</feature>
<comment type="caution">
    <text evidence="2">The sequence shown here is derived from an EMBL/GenBank/DDBJ whole genome shotgun (WGS) entry which is preliminary data.</text>
</comment>
<dbReference type="Gene3D" id="3.40.50.10140">
    <property type="entry name" value="Toll/interleukin-1 receptor homology (TIR) domain"/>
    <property type="match status" value="1"/>
</dbReference>
<evidence type="ECO:0000259" key="1">
    <source>
        <dbReference type="PROSITE" id="PS50104"/>
    </source>
</evidence>
<dbReference type="AlphaFoldDB" id="A0A6B0XYE5"/>
<reference evidence="2" key="1">
    <citation type="submission" date="2019-09" db="EMBL/GenBank/DDBJ databases">
        <title>Characterisation of the sponge microbiome using genome-centric metagenomics.</title>
        <authorList>
            <person name="Engelberts J.P."/>
            <person name="Robbins S.J."/>
            <person name="De Goeij J.M."/>
            <person name="Aranda M."/>
            <person name="Bell S.C."/>
            <person name="Webster N.S."/>
        </authorList>
    </citation>
    <scope>NUCLEOTIDE SEQUENCE</scope>
    <source>
        <strain evidence="2">SB0664_bin_43</strain>
    </source>
</reference>
<proteinExistence type="predicted"/>
<dbReference type="GO" id="GO:0007165">
    <property type="term" value="P:signal transduction"/>
    <property type="evidence" value="ECO:0007669"/>
    <property type="project" value="InterPro"/>
</dbReference>
<dbReference type="SUPFAM" id="SSF52200">
    <property type="entry name" value="Toll/Interleukin receptor TIR domain"/>
    <property type="match status" value="1"/>
</dbReference>
<dbReference type="PROSITE" id="PS50104">
    <property type="entry name" value="TIR"/>
    <property type="match status" value="1"/>
</dbReference>
<accession>A0A6B0XYE5</accession>
<organism evidence="2">
    <name type="scientific">Boseongicola sp. SB0664_bin_43</name>
    <dbReference type="NCBI Taxonomy" id="2604844"/>
    <lineage>
        <taxon>Bacteria</taxon>
        <taxon>Pseudomonadati</taxon>
        <taxon>Pseudomonadota</taxon>
        <taxon>Alphaproteobacteria</taxon>
        <taxon>Rhodobacterales</taxon>
        <taxon>Paracoccaceae</taxon>
        <taxon>Boseongicola</taxon>
    </lineage>
</organism>
<dbReference type="InterPro" id="IPR000157">
    <property type="entry name" value="TIR_dom"/>
</dbReference>
<protein>
    <submittedName>
        <fullName evidence="2">Toll/interleukin-1 receptor domain-containing protein</fullName>
    </submittedName>
</protein>
<gene>
    <name evidence="2" type="ORF">F4Y60_01040</name>
</gene>